<dbReference type="KEGG" id="vg:14013767"/>
<name>G0YQH1_9CAUD</name>
<evidence type="ECO:0000313" key="5">
    <source>
        <dbReference type="Proteomes" id="UP000008893"/>
    </source>
</evidence>
<keyword evidence="5" id="KW-1185">Reference proteome</keyword>
<dbReference type="Pfam" id="PF21867">
    <property type="entry name" value="vRNAP_dom_2"/>
    <property type="match status" value="1"/>
</dbReference>
<dbReference type="EMBL" id="HQ728266">
    <property type="protein sequence ID" value="AEJ81598.1"/>
    <property type="molecule type" value="Genomic_DNA"/>
</dbReference>
<dbReference type="GeneID" id="14013767"/>
<dbReference type="InterPro" id="IPR049432">
    <property type="entry name" value="vRNAP_dom"/>
</dbReference>
<dbReference type="Proteomes" id="UP000008893">
    <property type="component" value="Segment"/>
</dbReference>
<feature type="domain" description="Virion DNA-directed RNA polymerase" evidence="2">
    <location>
        <begin position="1989"/>
        <end position="2130"/>
    </location>
</feature>
<dbReference type="Gene3D" id="3.30.70.2440">
    <property type="match status" value="2"/>
</dbReference>
<reference evidence="4 5" key="1">
    <citation type="journal article" date="2011" name="Appl. Environ. Microbiol.">
        <title>Novel Virulent and Broad-Host-Range Erwinia amylovora Bacteriophages Reveal a High Degree of Mosaicism and a Relationship to Enterobacteriaceae Phages.</title>
        <authorList>
            <person name="Born Y."/>
            <person name="Fieseler L."/>
            <person name="Marazzi J."/>
            <person name="Lurz R."/>
            <person name="Duffy B."/>
            <person name="Loessner M.J."/>
        </authorList>
    </citation>
    <scope>NUCLEOTIDE SEQUENCE [LARGE SCALE GENOMIC DNA]</scope>
</reference>
<accession>G0YQH1</accession>
<organism evidence="4 5">
    <name type="scientific">Erwinia phage vB_EamP-S6</name>
    <dbReference type="NCBI Taxonomy" id="1051675"/>
    <lineage>
        <taxon>Viruses</taxon>
        <taxon>Duplodnaviria</taxon>
        <taxon>Heunggongvirae</taxon>
        <taxon>Uroviricota</taxon>
        <taxon>Caudoviricetes</taxon>
        <taxon>Schitoviridae</taxon>
        <taxon>Waedenswilvirus</taxon>
        <taxon>Waedenswilvirus S6</taxon>
    </lineage>
</organism>
<feature type="compositionally biased region" description="Polar residues" evidence="1">
    <location>
        <begin position="972"/>
        <end position="997"/>
    </location>
</feature>
<feature type="compositionally biased region" description="Low complexity" evidence="1">
    <location>
        <begin position="1005"/>
        <end position="1017"/>
    </location>
</feature>
<protein>
    <submittedName>
        <fullName evidence="4">Virion encapsidated RNAP</fullName>
    </submittedName>
</protein>
<evidence type="ECO:0000259" key="3">
    <source>
        <dbReference type="Pfam" id="PF21867"/>
    </source>
</evidence>
<dbReference type="InterPro" id="IPR054062">
    <property type="entry name" value="vRNAP_dom2"/>
</dbReference>
<feature type="region of interest" description="Disordered" evidence="1">
    <location>
        <begin position="220"/>
        <end position="242"/>
    </location>
</feature>
<dbReference type="RefSeq" id="YP_007005815.1">
    <property type="nucleotide sequence ID" value="NC_019514.1"/>
</dbReference>
<feature type="region of interest" description="Disordered" evidence="1">
    <location>
        <begin position="567"/>
        <end position="612"/>
    </location>
</feature>
<evidence type="ECO:0000259" key="2">
    <source>
        <dbReference type="Pfam" id="PF21769"/>
    </source>
</evidence>
<proteinExistence type="predicted"/>
<feature type="region of interest" description="Disordered" evidence="1">
    <location>
        <begin position="1079"/>
        <end position="1116"/>
    </location>
</feature>
<feature type="compositionally biased region" description="Polar residues" evidence="1">
    <location>
        <begin position="577"/>
        <end position="587"/>
    </location>
</feature>
<feature type="domain" description="Virion DNA-directed RNA polymerase" evidence="3">
    <location>
        <begin position="1422"/>
        <end position="1540"/>
    </location>
</feature>
<dbReference type="Pfam" id="PF21769">
    <property type="entry name" value="vRNAP_dom"/>
    <property type="match status" value="1"/>
</dbReference>
<feature type="compositionally biased region" description="Polar residues" evidence="1">
    <location>
        <begin position="600"/>
        <end position="612"/>
    </location>
</feature>
<feature type="region of interest" description="Disordered" evidence="1">
    <location>
        <begin position="972"/>
        <end position="1042"/>
    </location>
</feature>
<feature type="compositionally biased region" description="Basic and acidic residues" evidence="1">
    <location>
        <begin position="1096"/>
        <end position="1105"/>
    </location>
</feature>
<sequence>MAEPNNPLVGANLNQSFADSLANLNAAQPVPQAAVGAQLFSNYAGSLVEQKKQAVQEKVAQKKVQADPNSLAAMSPMDRAAAYASASKSGDDQTLSQITGYENQEAQQRRLAEAERSGFDYTNDVASSLLRGIGNLGSGVSQLALEAVPTTLAGSALRLAGVAADGLGADGVGQSLDEAGTWLRGPTNSARAKISGWNKSLQDTALEQMSLPSRRDIAQAGAEQQLDEADSKAQAEKAGGGAWEETKRFGRDAASGLGNMVDNPLSAQDMVIQQFPQLATGGISRAAATAQLGESVGANLISKAANAAETAAIKKGATLAEAQAARATATRAMEGRAANATRDAVDDLAEKYQILNIGVQEAGGAADQAGQQVLAMKHEDLMKNSEQYRGYIDRGMSQEDAKNAVAADAGNIAAAIQMPAAMLTGKVAARFETNPFGVAGDSAKSRLLAGFQNVGREVLEEIPQSTTGQIASNIGVKATGDNTQDALEGAGNAASQGLLGALGVSSTVQAPGVIAKPLLNGSSKVLEQSRTLISDIAENRRTNNAANRAATEDATNQETAFADAVNSYDPTVGRPTNAEQTPIQEAPTQGVGDVADTQPGDISSTDTGGDAATQQVSENIFDPQGRTIVDALAQTGMNDAQQLGAVHDMIQKNPDMPAEQRRALEIFASDRVGNLIAHLEDNLVPAFEAATDPEVKKAIGGQMQAINTVVSSPRTQQFLDTYSPENVTDEEFNSVIAAMPDTITDSNINEPAVQNSFAKLKEMALYRPLDIPADQYQKVLDHDTTLTPQQRTVLQAKQVAAQQFAANNESVSGNVKTQSRQDFKSTREHAAGIFEAMAQKNPKLAFQRLTQLQKFAQGMVDRANAHSNQMRIVRGSGMNKDNRYTNVPGYFQLNADGSRGKEKPQFVQLGQKGEANIAAINSDAAHVADVYNAILRSIPNAPQSELIQPPINNWQQSATTEEVDAYEAKNGITRTPTTSNAPATGAPVQQQSDNTAPVQDDANGTPESSPETNTTEPVADSAEAVPDVEPSTYGQSALTEADARELSDDQITDLMTEAQSHISEQGYDKTAQDNFRTLSDEMTRREESVEEEVTDTEDKPVDSEKAAPVGQQVLDKVPATNEAYSEEGTPAEKSARTNQLRASFQVRSNAATGYALGYLNSVTPEAVSAALGVAGNSTMAGLKGIQSAVRSVAQAMNKRLAQADARFKMSEKYNTGFPAWAVQDRKAAYATVLGENGKVAYVPEIQEAFGLSSMHWALNAVPTALDYEQAAELLGIRSDEVTPAQLKELNDAGITLNSVAGQISSMAEKVLGIQVKKDASKTYGRNITNAIAREMLASMADAGIVTITPVPMPGRKEVVNMVRVNDTDAMTAIRENLGGDTKALESLLLPDDKTGYTIGSNELNVAQRVNGASWQQVPEMVRTSIENQQNQPYYVNQNFRGLFERLAELTGTDALTAAGYQNTSDEMNDEHRASIESKNKGLINAMNAAGNLLAALDARATDDTPANQVPIHWEYAMDTNGRTRMTAAFNPQSNKVMRELFSATNVEVSLDNPQHMREFQLHLAQGLGIKVDKMANNAAIEAVNNLLNTDLQLQAGVSAMEKGLTDGWDSLTKAEADTINAAAAGKDNKYLHTMLSAAAHNVALAEGNPTFEHAVTFEVDGVTDGPANSFVHYGMTTVNEFALGILGKVGWNVGQPDMPSNMTYDPVNNPDMYVTTASNIYGYLKSATDPMAQSLMSLLTYAGMTSQDDENKTTGLTRNFAKLLVTPATYGSGSRAMSATVVNEVVNNFYSHLTDVLAGRDQFNTGMAAALDDLTGTGMFSALANASDKQRRQFRVPEGVLKNTYAALNESVGELMYKGIDDTVGGALARNKEMAALTNIQGLMFKSAWEKAYNELQAKRVSEGTLAPNEMLSQSDEDSITKELEHLAPIYQNGVTGNDRANGFNMGTMSPNGVADYMTDGTRNKSRVTDLTGGLASNSNGTEIGSPGVRTVALATISGGDATMMTRFFNMIKKLGLVAQNVYDGLDTRVGDMEAASDAINQSVAEGWGTNLYANIIAGTSKALENLDLAAMSDADFAQVVRSVTNKFVSADKVKAMRNAKTYAALTGEIQSMLQSHKQMSARNAAVRQALLETKSTISHMGGVDKAYNHGDQVYTGTRQEQIAAMQARADAILKENLSAKAPTHDKALVEKFKQYGSEVAEGAYSLTKDQLMNALATHPMDRVTKALFTRLAPALSSNLQVYFGTPDQVTAMQQAMFPDVRFNADANASTYGNAIFLRVANNETLFHEAIHAGIQNGINQAIYSPDTASAEQVAAVNNMQVLMRQFMNLTGQNSDFATMRSLKYAQTAINRHITNGDTASALNEFVAWTLANQNLQALTSTVTADASAQVDGPLVRIMQKLKTAVLRLLGFPTTSGQSVLEALAGNFDNMVQTIARGNLNEMSMTDLNQALDHDTSLPDHVNRLDSLVQRLDAATKQTVKQTGELLAQNARSRAIINGQAPNINATLKEFQAAGWNMSPKEEHAFNLTQVLLASGLQLNPTALNAMQRLYDSVMPKLEATDFATNGDAKLNALRNNDKTTQLANFVALANTNEEFRQALAKHDIPRRNAPAGDVMARLSNGTKDLIDYIADLGNGTRKAANAAQALDILSDKIADINYATKTSVLDAPTSGMNRADSFLSAQLQRLGTAAADLRDARVSAGAQSGVDTAVNTLLSAVGALDKNSGSQDALQNAVNSSKLWRPVQELFTEMLGTSKSSVMVNKMLQQAKNQVSAVRQKIREGVPKNIQSKFTRELTKAEWAAVTRAFGKTDVQSLLQDYSMDDVQTWLKDPKALQKAVQAEERNVAGMTHGADYVVRSKELAHFMMTGDNISDHLLRNATAIAELTGTGKTVTNAEQNVSAIDNLVSLYALQMLSEGERTTMGSLFDTERSGLDFVGNYMTALNSTELRKMQGYDSLNGYKGHLPSVTSHHMNMVVADAKTGASLVKNYGYVKVDGYVGDADLGKNALSYYFTNENLQAGYTQGAMQTVEPLVYGVDPITGQSTDLRGSFSLRKNAATAMARQKNSRIVTPKLGTTGGKLMPVFNKNGEVTGYEAPMPDAIRQERLGANTNLSELLGVWQGRQTEETLAQGFNDVLAQKLASVWDSEKGTIRKEEYIDLAKSAETNKADAETWNAIPRAMQESLKSAFKGKPVMVRRDMLNNAFGYRNFSVTSAFTNQTDLPKPVTDGLVDLATAIMGAKAARYLRKGERYTQDAVSMAKDWVIVRSVSVFTMNLMGNFIQLGQNGVGLKAIFKGQAAKMQEVDAYLRNVNKQNQLYSDNLGTTDAATIARNKRHIQRLAEANKRMSIAPLIAAGELPTVAEGLTIEDDNAIRGGALNWIERITDKVPKGVSDTVKLAMIAKGTPLHNGLNRMMTYGDFVAKAVLFDKLTKQDGKSAEEALRYIQEEFINYDNNPGRTRTYLESMGFTWFLTYKLKIQKILLRRMRDNPLSTLVYQGAADGLGIDSPFEANLAGDNFWYSIDTPLRALDAPTLHPVAQMLR</sequence>
<evidence type="ECO:0000313" key="4">
    <source>
        <dbReference type="EMBL" id="AEJ81598.1"/>
    </source>
</evidence>
<evidence type="ECO:0000256" key="1">
    <source>
        <dbReference type="SAM" id="MobiDB-lite"/>
    </source>
</evidence>